<gene>
    <name evidence="1" type="ORF">FSB_LOCUS268</name>
</gene>
<dbReference type="AlphaFoldDB" id="A0A2N9E170"/>
<sequence length="258" mass="28940">MGVEPIGLKKISHLGCPKLTKAELRFWASLRPVSTRMSSSGSDGGKCRSSRLEKGKAVVYASSPYTNDEYKSMEGPIERVSRQVVEELQRHYDAGGEDMPSALGIRFGGRIPPREYISHEVMVMLGIDDPKALVGTQKTTLKDQTTIPLPIHEMFWDLDQLHQYAAFHTKRPAAFTVFGNSPFTRSLSISQPLAPVCYYSIIWWWTALKMVTYSSSRMVDILVYVPIDPPAVLTIEDYAPAEPRDTYQAGADYLDFIL</sequence>
<proteinExistence type="predicted"/>
<accession>A0A2N9E170</accession>
<dbReference type="EMBL" id="OIVN01000003">
    <property type="protein sequence ID" value="SPC72386.1"/>
    <property type="molecule type" value="Genomic_DNA"/>
</dbReference>
<reference evidence="1" key="1">
    <citation type="submission" date="2018-02" db="EMBL/GenBank/DDBJ databases">
        <authorList>
            <person name="Cohen D.B."/>
            <person name="Kent A.D."/>
        </authorList>
    </citation>
    <scope>NUCLEOTIDE SEQUENCE</scope>
</reference>
<name>A0A2N9E170_FAGSY</name>
<protein>
    <submittedName>
        <fullName evidence="1">Uncharacterized protein</fullName>
    </submittedName>
</protein>
<organism evidence="1">
    <name type="scientific">Fagus sylvatica</name>
    <name type="common">Beechnut</name>
    <dbReference type="NCBI Taxonomy" id="28930"/>
    <lineage>
        <taxon>Eukaryota</taxon>
        <taxon>Viridiplantae</taxon>
        <taxon>Streptophyta</taxon>
        <taxon>Embryophyta</taxon>
        <taxon>Tracheophyta</taxon>
        <taxon>Spermatophyta</taxon>
        <taxon>Magnoliopsida</taxon>
        <taxon>eudicotyledons</taxon>
        <taxon>Gunneridae</taxon>
        <taxon>Pentapetalae</taxon>
        <taxon>rosids</taxon>
        <taxon>fabids</taxon>
        <taxon>Fagales</taxon>
        <taxon>Fagaceae</taxon>
        <taxon>Fagus</taxon>
    </lineage>
</organism>
<evidence type="ECO:0000313" key="1">
    <source>
        <dbReference type="EMBL" id="SPC72386.1"/>
    </source>
</evidence>